<dbReference type="InterPro" id="IPR024087">
    <property type="entry name" value="Creatininase-like_sf"/>
</dbReference>
<dbReference type="GO" id="GO:0016811">
    <property type="term" value="F:hydrolase activity, acting on carbon-nitrogen (but not peptide) bonds, in linear amides"/>
    <property type="evidence" value="ECO:0007669"/>
    <property type="project" value="TreeGrafter"/>
</dbReference>
<evidence type="ECO:0000256" key="1">
    <source>
        <dbReference type="ARBA" id="ARBA00001947"/>
    </source>
</evidence>
<evidence type="ECO:0000256" key="4">
    <source>
        <dbReference type="ARBA" id="ARBA00022833"/>
    </source>
</evidence>
<comment type="similarity">
    <text evidence="5">Belongs to the creatininase superfamily.</text>
</comment>
<sequence>MQLTDLTWPEIATLDKNTPVVFPIAALEQHGRHMPLFTDSLLMGEIARRAELELGNEVLFAPLQWLGNSHHHLDFPGTLSAEPRVYLDLLVGLLENFIAHGFRRLILLNGHGGNDVPGKQAVFEVRQRHRQRDDLLLLFATYWSLSPDAGTTHPELGQKVMGHACEWETSMVLRLAPHLVKPLDGVTDVPFGNSFEPAARGWIMQDRSAPGHVGDPTQATAEKGEALFQGFTRDVVALLRRMLLWNGKSWDG</sequence>
<evidence type="ECO:0000256" key="2">
    <source>
        <dbReference type="ARBA" id="ARBA00022723"/>
    </source>
</evidence>
<dbReference type="AlphaFoldDB" id="A0A7W8DS00"/>
<evidence type="ECO:0000256" key="5">
    <source>
        <dbReference type="ARBA" id="ARBA00024029"/>
    </source>
</evidence>
<evidence type="ECO:0000313" key="6">
    <source>
        <dbReference type="EMBL" id="MBB5039962.1"/>
    </source>
</evidence>
<accession>A0A7W8DS00</accession>
<gene>
    <name evidence="6" type="ORF">HNQ64_004240</name>
</gene>
<keyword evidence="3 6" id="KW-0378">Hydrolase</keyword>
<dbReference type="InterPro" id="IPR003785">
    <property type="entry name" value="Creatininase/forma_Hydrolase"/>
</dbReference>
<evidence type="ECO:0000313" key="7">
    <source>
        <dbReference type="Proteomes" id="UP000534294"/>
    </source>
</evidence>
<dbReference type="EC" id="3.5.2.10" evidence="6"/>
<proteinExistence type="inferred from homology"/>
<dbReference type="GO" id="GO:0047789">
    <property type="term" value="F:creatininase activity"/>
    <property type="evidence" value="ECO:0007669"/>
    <property type="project" value="UniProtKB-EC"/>
</dbReference>
<dbReference type="SUPFAM" id="SSF102215">
    <property type="entry name" value="Creatininase"/>
    <property type="match status" value="1"/>
</dbReference>
<dbReference type="GO" id="GO:0046872">
    <property type="term" value="F:metal ion binding"/>
    <property type="evidence" value="ECO:0007669"/>
    <property type="project" value="UniProtKB-KW"/>
</dbReference>
<dbReference type="EMBL" id="JACHIF010000010">
    <property type="protein sequence ID" value="MBB5039962.1"/>
    <property type="molecule type" value="Genomic_DNA"/>
</dbReference>
<dbReference type="PANTHER" id="PTHR35005">
    <property type="entry name" value="3-DEHYDRO-SCYLLO-INOSOSE HYDROLASE"/>
    <property type="match status" value="1"/>
</dbReference>
<comment type="caution">
    <text evidence="6">The sequence shown here is derived from an EMBL/GenBank/DDBJ whole genome shotgun (WGS) entry which is preliminary data.</text>
</comment>
<dbReference type="Proteomes" id="UP000534294">
    <property type="component" value="Unassembled WGS sequence"/>
</dbReference>
<keyword evidence="7" id="KW-1185">Reference proteome</keyword>
<name>A0A7W8DS00_9BACT</name>
<dbReference type="Gene3D" id="3.40.50.10310">
    <property type="entry name" value="Creatininase"/>
    <property type="match status" value="1"/>
</dbReference>
<dbReference type="RefSeq" id="WP_184212209.1">
    <property type="nucleotide sequence ID" value="NZ_JACHIF010000010.1"/>
</dbReference>
<evidence type="ECO:0000256" key="3">
    <source>
        <dbReference type="ARBA" id="ARBA00022801"/>
    </source>
</evidence>
<keyword evidence="2" id="KW-0479">Metal-binding</keyword>
<dbReference type="Pfam" id="PF02633">
    <property type="entry name" value="Creatininase"/>
    <property type="match status" value="1"/>
</dbReference>
<reference evidence="6 7" key="1">
    <citation type="submission" date="2020-08" db="EMBL/GenBank/DDBJ databases">
        <title>Genomic Encyclopedia of Type Strains, Phase IV (KMG-IV): sequencing the most valuable type-strain genomes for metagenomic binning, comparative biology and taxonomic classification.</title>
        <authorList>
            <person name="Goeker M."/>
        </authorList>
    </citation>
    <scope>NUCLEOTIDE SEQUENCE [LARGE SCALE GENOMIC DNA]</scope>
    <source>
        <strain evidence="6 7">DSM 12251</strain>
    </source>
</reference>
<comment type="cofactor">
    <cofactor evidence="1">
        <name>Zn(2+)</name>
        <dbReference type="ChEBI" id="CHEBI:29105"/>
    </cofactor>
</comment>
<dbReference type="PANTHER" id="PTHR35005:SF1">
    <property type="entry name" value="2-AMINO-5-FORMYLAMINO-6-RIBOSYLAMINOPYRIMIDIN-4(3H)-ONE 5'-MONOPHOSPHATE DEFORMYLASE"/>
    <property type="match status" value="1"/>
</dbReference>
<organism evidence="6 7">
    <name type="scientific">Prosthecobacter dejongeii</name>
    <dbReference type="NCBI Taxonomy" id="48465"/>
    <lineage>
        <taxon>Bacteria</taxon>
        <taxon>Pseudomonadati</taxon>
        <taxon>Verrucomicrobiota</taxon>
        <taxon>Verrucomicrobiia</taxon>
        <taxon>Verrucomicrobiales</taxon>
        <taxon>Verrucomicrobiaceae</taxon>
        <taxon>Prosthecobacter</taxon>
    </lineage>
</organism>
<protein>
    <submittedName>
        <fullName evidence="6">Creatinine amidohydrolase</fullName>
        <ecNumber evidence="6">3.5.2.10</ecNumber>
    </submittedName>
</protein>
<dbReference type="GO" id="GO:0009231">
    <property type="term" value="P:riboflavin biosynthetic process"/>
    <property type="evidence" value="ECO:0007669"/>
    <property type="project" value="TreeGrafter"/>
</dbReference>
<keyword evidence="4" id="KW-0862">Zinc</keyword>